<gene>
    <name evidence="1" type="ORF">PV399_34655</name>
    <name evidence="2" type="ORF">PV666_36435</name>
</gene>
<name>A0AAP6BHH1_9ACTN</name>
<dbReference type="RefSeq" id="WP_010357124.1">
    <property type="nucleotide sequence ID" value="NZ_CP122369.1"/>
</dbReference>
<comment type="caution">
    <text evidence="1">The sequence shown here is derived from an EMBL/GenBank/DDBJ whole genome shotgun (WGS) entry which is preliminary data.</text>
</comment>
<dbReference type="GeneID" id="69813040"/>
<organism evidence="1 4">
    <name type="scientific">Streptomyces acidiscabies</name>
    <dbReference type="NCBI Taxonomy" id="42234"/>
    <lineage>
        <taxon>Bacteria</taxon>
        <taxon>Bacillati</taxon>
        <taxon>Actinomycetota</taxon>
        <taxon>Actinomycetes</taxon>
        <taxon>Kitasatosporales</taxon>
        <taxon>Streptomycetaceae</taxon>
        <taxon>Streptomyces</taxon>
    </lineage>
</organism>
<sequence length="103" mass="11253">MTPEDTAALLARFEADPQTVRPERPGLDTTFPESVEALPRLAADRAPSQRHWILYAAGPIVSSARRMPEAVAASEDHTFTLAELSRLTTRWTSPSTSASSRCT</sequence>
<evidence type="ECO:0000313" key="1">
    <source>
        <dbReference type="EMBL" id="MDX2964828.1"/>
    </source>
</evidence>
<protein>
    <submittedName>
        <fullName evidence="1">Uncharacterized protein</fullName>
    </submittedName>
</protein>
<dbReference type="Proteomes" id="UP001282288">
    <property type="component" value="Unassembled WGS sequence"/>
</dbReference>
<proteinExistence type="predicted"/>
<evidence type="ECO:0000313" key="3">
    <source>
        <dbReference type="Proteomes" id="UP001272987"/>
    </source>
</evidence>
<accession>A0AAP6BHH1</accession>
<dbReference type="Proteomes" id="UP001272987">
    <property type="component" value="Unassembled WGS sequence"/>
</dbReference>
<dbReference type="EMBL" id="JARAWP010000026">
    <property type="protein sequence ID" value="MDX3023329.1"/>
    <property type="molecule type" value="Genomic_DNA"/>
</dbReference>
<evidence type="ECO:0000313" key="4">
    <source>
        <dbReference type="Proteomes" id="UP001282288"/>
    </source>
</evidence>
<reference evidence="1 3" key="1">
    <citation type="journal article" date="2023" name="Microb. Genom.">
        <title>Mesoterricola silvestris gen. nov., sp. nov., Mesoterricola sediminis sp. nov., Geothrix oryzae sp. nov., Geothrix edaphica sp. nov., Geothrix rubra sp. nov., and Geothrix limicola sp. nov., six novel members of Acidobacteriota isolated from soils.</title>
        <authorList>
            <person name="Weisberg A.J."/>
            <person name="Pearce E."/>
            <person name="Kramer C.G."/>
            <person name="Chang J.H."/>
            <person name="Clarke C.R."/>
        </authorList>
    </citation>
    <scope>NUCLEOTIDE SEQUENCE</scope>
    <source>
        <strain evidence="2 3">NB05-1H</strain>
        <strain evidence="1">NRRL_B-16521</strain>
    </source>
</reference>
<keyword evidence="3" id="KW-1185">Reference proteome</keyword>
<evidence type="ECO:0000313" key="2">
    <source>
        <dbReference type="EMBL" id="MDX3023329.1"/>
    </source>
</evidence>
<dbReference type="AlphaFoldDB" id="A0AAP6BHH1"/>
<dbReference type="EMBL" id="JARAWC010000034">
    <property type="protein sequence ID" value="MDX2964828.1"/>
    <property type="molecule type" value="Genomic_DNA"/>
</dbReference>